<dbReference type="EMBL" id="KI517384">
    <property type="protein sequence ID" value="ESQ55301.1"/>
    <property type="molecule type" value="Genomic_DNA"/>
</dbReference>
<name>V4P6V4_EUTSA</name>
<feature type="region of interest" description="Disordered" evidence="1">
    <location>
        <begin position="43"/>
        <end position="65"/>
    </location>
</feature>
<dbReference type="Gramene" id="ESQ55301">
    <property type="protein sequence ID" value="ESQ55301"/>
    <property type="gene ID" value="EUTSA_v10027099mg"/>
</dbReference>
<evidence type="ECO:0000313" key="2">
    <source>
        <dbReference type="EMBL" id="ESQ55301.1"/>
    </source>
</evidence>
<dbReference type="GO" id="GO:0003677">
    <property type="term" value="F:DNA binding"/>
    <property type="evidence" value="ECO:0007669"/>
    <property type="project" value="UniProtKB-KW"/>
</dbReference>
<organism evidence="2 3">
    <name type="scientific">Eutrema salsugineum</name>
    <name type="common">Saltwater cress</name>
    <name type="synonym">Sisymbrium salsugineum</name>
    <dbReference type="NCBI Taxonomy" id="72664"/>
    <lineage>
        <taxon>Eukaryota</taxon>
        <taxon>Viridiplantae</taxon>
        <taxon>Streptophyta</taxon>
        <taxon>Embryophyta</taxon>
        <taxon>Tracheophyta</taxon>
        <taxon>Spermatophyta</taxon>
        <taxon>Magnoliopsida</taxon>
        <taxon>eudicotyledons</taxon>
        <taxon>Gunneridae</taxon>
        <taxon>Pentapetalae</taxon>
        <taxon>rosids</taxon>
        <taxon>malvids</taxon>
        <taxon>Brassicales</taxon>
        <taxon>Brassicaceae</taxon>
        <taxon>Eutremeae</taxon>
        <taxon>Eutrema</taxon>
    </lineage>
</organism>
<dbReference type="PANTHER" id="PTHR31003">
    <property type="entry name" value="MYB FAMILY TRANSCRIPTION FACTOR"/>
    <property type="match status" value="1"/>
</dbReference>
<protein>
    <submittedName>
        <fullName evidence="2">Uncharacterized protein</fullName>
    </submittedName>
</protein>
<dbReference type="InterPro" id="IPR044787">
    <property type="entry name" value="HHO5-like"/>
</dbReference>
<dbReference type="KEGG" id="eus:EUTSA_v10027099mg"/>
<keyword evidence="3" id="KW-1185">Reference proteome</keyword>
<accession>V4P6V4</accession>
<sequence>MSNNHCEQKKIQVFQRELPLCLELVSQGGAVVFGEFMPIKMNSSTSNEHESTCKHGAENNGDKKKSDWLRSVQLWSQSKEDQTTVIVDGKRNGGAFQPFHKEKSVVAAVAKADSQPLKSTYLHFFNYDILNSKFKLNL</sequence>
<dbReference type="GO" id="GO:0005634">
    <property type="term" value="C:nucleus"/>
    <property type="evidence" value="ECO:0007669"/>
    <property type="project" value="UniProtKB-SubCell"/>
</dbReference>
<evidence type="ECO:0000313" key="3">
    <source>
        <dbReference type="Proteomes" id="UP000030689"/>
    </source>
</evidence>
<gene>
    <name evidence="2" type="ORF">EUTSA_v10027099mg</name>
</gene>
<dbReference type="Proteomes" id="UP000030689">
    <property type="component" value="Unassembled WGS sequence"/>
</dbReference>
<feature type="compositionally biased region" description="Basic and acidic residues" evidence="1">
    <location>
        <begin position="47"/>
        <end position="65"/>
    </location>
</feature>
<dbReference type="OMA" id="HGAENNG"/>
<reference evidence="2 3" key="1">
    <citation type="journal article" date="2013" name="Front. Plant Sci.">
        <title>The Reference Genome of the Halophytic Plant Eutrema salsugineum.</title>
        <authorList>
            <person name="Yang R."/>
            <person name="Jarvis D.E."/>
            <person name="Chen H."/>
            <person name="Beilstein M.A."/>
            <person name="Grimwood J."/>
            <person name="Jenkins J."/>
            <person name="Shu S."/>
            <person name="Prochnik S."/>
            <person name="Xin M."/>
            <person name="Ma C."/>
            <person name="Schmutz J."/>
            <person name="Wing R.A."/>
            <person name="Mitchell-Olds T."/>
            <person name="Schumaker K.S."/>
            <person name="Wang X."/>
        </authorList>
    </citation>
    <scope>NUCLEOTIDE SEQUENCE [LARGE SCALE GENOMIC DNA]</scope>
</reference>
<dbReference type="AlphaFoldDB" id="V4P6V4"/>
<evidence type="ECO:0000256" key="1">
    <source>
        <dbReference type="SAM" id="MobiDB-lite"/>
    </source>
</evidence>
<dbReference type="GO" id="GO:0003700">
    <property type="term" value="F:DNA-binding transcription factor activity"/>
    <property type="evidence" value="ECO:0007669"/>
    <property type="project" value="InterPro"/>
</dbReference>
<dbReference type="STRING" id="72664.V4P6V4"/>
<proteinExistence type="predicted"/>
<dbReference type="PANTHER" id="PTHR31003:SF24">
    <property type="entry name" value="TRANSCRIPTION FACTOR HHO3"/>
    <property type="match status" value="1"/>
</dbReference>